<dbReference type="AlphaFoldDB" id="A0A1J4JYI7"/>
<dbReference type="Proteomes" id="UP000179807">
    <property type="component" value="Unassembled WGS sequence"/>
</dbReference>
<gene>
    <name evidence="2" type="ORF">TRFO_28480</name>
</gene>
<evidence type="ECO:0000313" key="2">
    <source>
        <dbReference type="EMBL" id="OHT04051.1"/>
    </source>
</evidence>
<feature type="region of interest" description="Disordered" evidence="1">
    <location>
        <begin position="273"/>
        <end position="305"/>
    </location>
</feature>
<keyword evidence="3" id="KW-1185">Reference proteome</keyword>
<sequence length="397" mass="45613">MKSILNAFIIICHFFQYMIRVSQYFDQITKLFQHDDSKSFQIIIPYKRGTVSTTFEQQNSLISPYSDTSFNDIHAEIESSYKFDKGEFVTKAYSDEPCKITFITPKLFAPLKTVASLVISENYPISFKMSYSKPIRKYTFKQNAQIFFTLNKMNTSDNSNNLSNNINPNLNLMNTNLNNGFELHTSSQLFNDLISFRFEAHHGPNVLLFESFWKRFFTIGTSLAYNWHKKRLFNAEVVAGASMYDTDFGVSALLIEHAIRFLAVHNINTKNFRSGKNLKNEKKNTKNNNQNNNNSNKNNNKKNQTDMKIGTMIGIENIGFETDKIASIAASKKLQENSKIKICLSSNKSLTSAFKLRYQDFLKMSFTGELTWAHEDGVKSHFGANIVFDLTNRTPKK</sequence>
<dbReference type="GeneID" id="94840908"/>
<evidence type="ECO:0000256" key="1">
    <source>
        <dbReference type="SAM" id="MobiDB-lite"/>
    </source>
</evidence>
<comment type="caution">
    <text evidence="2">The sequence shown here is derived from an EMBL/GenBank/DDBJ whole genome shotgun (WGS) entry which is preliminary data.</text>
</comment>
<protein>
    <submittedName>
        <fullName evidence="2">Uncharacterized protein</fullName>
    </submittedName>
</protein>
<reference evidence="2" key="1">
    <citation type="submission" date="2016-10" db="EMBL/GenBank/DDBJ databases">
        <authorList>
            <person name="Benchimol M."/>
            <person name="Almeida L.G."/>
            <person name="Vasconcelos A.T."/>
            <person name="Perreira-Neves A."/>
            <person name="Rosa I.A."/>
            <person name="Tasca T."/>
            <person name="Bogo M.R."/>
            <person name="de Souza W."/>
        </authorList>
    </citation>
    <scope>NUCLEOTIDE SEQUENCE [LARGE SCALE GENOMIC DNA]</scope>
    <source>
        <strain evidence="2">K</strain>
    </source>
</reference>
<name>A0A1J4JYI7_9EUKA</name>
<proteinExistence type="predicted"/>
<dbReference type="EMBL" id="MLAK01000806">
    <property type="protein sequence ID" value="OHT04051.1"/>
    <property type="molecule type" value="Genomic_DNA"/>
</dbReference>
<dbReference type="RefSeq" id="XP_068357187.1">
    <property type="nucleotide sequence ID" value="XM_068506204.1"/>
</dbReference>
<organism evidence="2 3">
    <name type="scientific">Tritrichomonas foetus</name>
    <dbReference type="NCBI Taxonomy" id="1144522"/>
    <lineage>
        <taxon>Eukaryota</taxon>
        <taxon>Metamonada</taxon>
        <taxon>Parabasalia</taxon>
        <taxon>Tritrichomonadida</taxon>
        <taxon>Tritrichomonadidae</taxon>
        <taxon>Tritrichomonas</taxon>
    </lineage>
</organism>
<accession>A0A1J4JYI7</accession>
<evidence type="ECO:0000313" key="3">
    <source>
        <dbReference type="Proteomes" id="UP000179807"/>
    </source>
</evidence>
<feature type="compositionally biased region" description="Low complexity" evidence="1">
    <location>
        <begin position="286"/>
        <end position="302"/>
    </location>
</feature>
<dbReference type="VEuPathDB" id="TrichDB:TRFO_28480"/>